<reference evidence="3" key="1">
    <citation type="journal article" date="2019" name="Int. J. Syst. Evol. Microbiol.">
        <title>The Global Catalogue of Microorganisms (GCM) 10K type strain sequencing project: providing services to taxonomists for standard genome sequencing and annotation.</title>
        <authorList>
            <consortium name="The Broad Institute Genomics Platform"/>
            <consortium name="The Broad Institute Genome Sequencing Center for Infectious Disease"/>
            <person name="Wu L."/>
            <person name="Ma J."/>
        </authorList>
    </citation>
    <scope>NUCLEOTIDE SEQUENCE [LARGE SCALE GENOMIC DNA]</scope>
    <source>
        <strain evidence="3">CCUG 55995</strain>
    </source>
</reference>
<feature type="compositionally biased region" description="Low complexity" evidence="1">
    <location>
        <begin position="9"/>
        <end position="20"/>
    </location>
</feature>
<gene>
    <name evidence="2" type="ORF">ACFO0D_18390</name>
</gene>
<dbReference type="Proteomes" id="UP001595952">
    <property type="component" value="Unassembled WGS sequence"/>
</dbReference>
<organism evidence="2 3">
    <name type="scientific">Deinococcus hohokamensis</name>
    <dbReference type="NCBI Taxonomy" id="309883"/>
    <lineage>
        <taxon>Bacteria</taxon>
        <taxon>Thermotogati</taxon>
        <taxon>Deinococcota</taxon>
        <taxon>Deinococci</taxon>
        <taxon>Deinococcales</taxon>
        <taxon>Deinococcaceae</taxon>
        <taxon>Deinococcus</taxon>
    </lineage>
</organism>
<name>A0ABV9ID80_9DEIO</name>
<keyword evidence="3" id="KW-1185">Reference proteome</keyword>
<evidence type="ECO:0000313" key="3">
    <source>
        <dbReference type="Proteomes" id="UP001595952"/>
    </source>
</evidence>
<feature type="region of interest" description="Disordered" evidence="1">
    <location>
        <begin position="1"/>
        <end position="20"/>
    </location>
</feature>
<protein>
    <submittedName>
        <fullName evidence="2">Uncharacterized protein</fullName>
    </submittedName>
</protein>
<dbReference type="EMBL" id="JBHSEI010000015">
    <property type="protein sequence ID" value="MFC4640304.1"/>
    <property type="molecule type" value="Genomic_DNA"/>
</dbReference>
<evidence type="ECO:0000313" key="2">
    <source>
        <dbReference type="EMBL" id="MFC4640304.1"/>
    </source>
</evidence>
<proteinExistence type="predicted"/>
<evidence type="ECO:0000256" key="1">
    <source>
        <dbReference type="SAM" id="MobiDB-lite"/>
    </source>
</evidence>
<accession>A0ABV9ID80</accession>
<dbReference type="RefSeq" id="WP_380063382.1">
    <property type="nucleotide sequence ID" value="NZ_JBHSEI010000015.1"/>
</dbReference>
<sequence length="45" mass="4439">MNSQFSTRSPGSISSGGSASIACASDPDSMNVPASCNSSTNAIWG</sequence>
<comment type="caution">
    <text evidence="2">The sequence shown here is derived from an EMBL/GenBank/DDBJ whole genome shotgun (WGS) entry which is preliminary data.</text>
</comment>